<accession>A0A4D7AIU2</accession>
<evidence type="ECO:0000256" key="1">
    <source>
        <dbReference type="SAM" id="Phobius"/>
    </source>
</evidence>
<gene>
    <name evidence="2" type="ORF">EIO64_05960</name>
</gene>
<keyword evidence="3" id="KW-1185">Reference proteome</keyword>
<feature type="transmembrane region" description="Helical" evidence="1">
    <location>
        <begin position="12"/>
        <end position="31"/>
    </location>
</feature>
<keyword evidence="1" id="KW-0812">Transmembrane</keyword>
<evidence type="ECO:0008006" key="4">
    <source>
        <dbReference type="Google" id="ProtNLM"/>
    </source>
</evidence>
<feature type="transmembrane region" description="Helical" evidence="1">
    <location>
        <begin position="98"/>
        <end position="118"/>
    </location>
</feature>
<keyword evidence="1" id="KW-1133">Transmembrane helix</keyword>
<dbReference type="AlphaFoldDB" id="A0A4D7AIU2"/>
<evidence type="ECO:0000313" key="3">
    <source>
        <dbReference type="Proteomes" id="UP000298642"/>
    </source>
</evidence>
<proteinExistence type="predicted"/>
<feature type="transmembrane region" description="Helical" evidence="1">
    <location>
        <begin position="72"/>
        <end position="92"/>
    </location>
</feature>
<dbReference type="RefSeq" id="WP_119311575.1">
    <property type="nucleotide sequence ID" value="NZ_CP034413.3"/>
</dbReference>
<feature type="transmembrane region" description="Helical" evidence="1">
    <location>
        <begin position="37"/>
        <end position="60"/>
    </location>
</feature>
<organism evidence="2 3">
    <name type="scientific">Dysosmobacter welbionis</name>
    <dbReference type="NCBI Taxonomy" id="2093857"/>
    <lineage>
        <taxon>Bacteria</taxon>
        <taxon>Bacillati</taxon>
        <taxon>Bacillota</taxon>
        <taxon>Clostridia</taxon>
        <taxon>Eubacteriales</taxon>
        <taxon>Oscillospiraceae</taxon>
        <taxon>Dysosmobacter</taxon>
    </lineage>
</organism>
<reference evidence="3" key="1">
    <citation type="submission" date="2018-12" db="EMBL/GenBank/DDBJ databases">
        <title>Dusodibacter welbiota gen. nov., sp. nov., isolated from human faeces and emended description of the Oscillibacter genus.</title>
        <authorList>
            <person name="Le Roy T."/>
            <person name="Van der Smissen P."/>
            <person name="Delzenne N."/>
            <person name="Muccioli G."/>
            <person name="Collet J.F."/>
            <person name="Cani P.D."/>
        </authorList>
    </citation>
    <scope>NUCLEOTIDE SEQUENCE [LARGE SCALE GENOMIC DNA]</scope>
    <source>
        <strain evidence="3">J115</strain>
    </source>
</reference>
<name>A0A4D7AIU2_9FIRM</name>
<evidence type="ECO:0000313" key="2">
    <source>
        <dbReference type="EMBL" id="QCI58819.1"/>
    </source>
</evidence>
<dbReference type="EMBL" id="CP034413">
    <property type="protein sequence ID" value="QCI58819.1"/>
    <property type="molecule type" value="Genomic_DNA"/>
</dbReference>
<sequence length="125" mass="13872">MMDRSFLRRYAASGAVIAGLYLLNRFLLVPLTSCRLLAWHGADFLAGGLMLCLLNGLLCLTRRRPVERALPASLFLLACGLFWEVVTPLYLLRSVGDLRDVLAVWLGGVALLSLWRVWDRLGPGS</sequence>
<protein>
    <recommendedName>
        <fullName evidence="4">DUF2809 domain-containing protein</fullName>
    </recommendedName>
</protein>
<keyword evidence="1" id="KW-0472">Membrane</keyword>
<dbReference type="GeneID" id="89521924"/>
<dbReference type="Proteomes" id="UP000298642">
    <property type="component" value="Chromosome"/>
</dbReference>
<dbReference type="KEGG" id="obj:EIO64_05960"/>